<comment type="caution">
    <text evidence="1">The sequence shown here is derived from an EMBL/GenBank/DDBJ whole genome shotgun (WGS) entry which is preliminary data.</text>
</comment>
<evidence type="ECO:0000313" key="1">
    <source>
        <dbReference type="EMBL" id="GKV02724.1"/>
    </source>
</evidence>
<accession>A0AAV5IX51</accession>
<dbReference type="Proteomes" id="UP001054252">
    <property type="component" value="Unassembled WGS sequence"/>
</dbReference>
<sequence>MLKFYSRAIHIYLLSYLIVFPCPPFQEAKSRTRKNEGSDELEG</sequence>
<evidence type="ECO:0000313" key="2">
    <source>
        <dbReference type="Proteomes" id="UP001054252"/>
    </source>
</evidence>
<proteinExistence type="predicted"/>
<keyword evidence="2" id="KW-1185">Reference proteome</keyword>
<organism evidence="1 2">
    <name type="scientific">Rubroshorea leprosula</name>
    <dbReference type="NCBI Taxonomy" id="152421"/>
    <lineage>
        <taxon>Eukaryota</taxon>
        <taxon>Viridiplantae</taxon>
        <taxon>Streptophyta</taxon>
        <taxon>Embryophyta</taxon>
        <taxon>Tracheophyta</taxon>
        <taxon>Spermatophyta</taxon>
        <taxon>Magnoliopsida</taxon>
        <taxon>eudicotyledons</taxon>
        <taxon>Gunneridae</taxon>
        <taxon>Pentapetalae</taxon>
        <taxon>rosids</taxon>
        <taxon>malvids</taxon>
        <taxon>Malvales</taxon>
        <taxon>Dipterocarpaceae</taxon>
        <taxon>Rubroshorea</taxon>
    </lineage>
</organism>
<dbReference type="EMBL" id="BPVZ01000019">
    <property type="protein sequence ID" value="GKV02724.1"/>
    <property type="molecule type" value="Genomic_DNA"/>
</dbReference>
<gene>
    <name evidence="1" type="ORF">SLEP1_g15121</name>
</gene>
<name>A0AAV5IX51_9ROSI</name>
<reference evidence="1 2" key="1">
    <citation type="journal article" date="2021" name="Commun. Biol.">
        <title>The genome of Shorea leprosula (Dipterocarpaceae) highlights the ecological relevance of drought in aseasonal tropical rainforests.</title>
        <authorList>
            <person name="Ng K.K.S."/>
            <person name="Kobayashi M.J."/>
            <person name="Fawcett J.A."/>
            <person name="Hatakeyama M."/>
            <person name="Paape T."/>
            <person name="Ng C.H."/>
            <person name="Ang C.C."/>
            <person name="Tnah L.H."/>
            <person name="Lee C.T."/>
            <person name="Nishiyama T."/>
            <person name="Sese J."/>
            <person name="O'Brien M.J."/>
            <person name="Copetti D."/>
            <person name="Mohd Noor M.I."/>
            <person name="Ong R.C."/>
            <person name="Putra M."/>
            <person name="Sireger I.Z."/>
            <person name="Indrioko S."/>
            <person name="Kosugi Y."/>
            <person name="Izuno A."/>
            <person name="Isagi Y."/>
            <person name="Lee S.L."/>
            <person name="Shimizu K.K."/>
        </authorList>
    </citation>
    <scope>NUCLEOTIDE SEQUENCE [LARGE SCALE GENOMIC DNA]</scope>
    <source>
        <strain evidence="1">214</strain>
    </source>
</reference>
<dbReference type="AlphaFoldDB" id="A0AAV5IX51"/>
<protein>
    <submittedName>
        <fullName evidence="1">Uncharacterized protein</fullName>
    </submittedName>
</protein>